<keyword evidence="1" id="KW-0808">Transferase</keyword>
<accession>A0A6C0D1A3</accession>
<sequence length="200" mass="24057">MMIPKLIHQIWVGPHPIPDKFTQFMENIKTLHPEYEYRLWTDKDLTTSNFTLYEYIEKTPIYAQKADIMRYEILYKYGGIYLDVDFEIFKNLTPILTNSLIICNEDFNVNEYIANCFFACTPNNPNLKRCMENIKHCKLGQKMVTLDTGPHYFRKCIKLDETVKLLPIHVMYPINFHQRGYRPSKFHPETYGMHHWYKSW</sequence>
<evidence type="ECO:0000256" key="1">
    <source>
        <dbReference type="ARBA" id="ARBA00022679"/>
    </source>
</evidence>
<dbReference type="GO" id="GO:0051999">
    <property type="term" value="P:mannosyl-inositol phosphorylceramide biosynthetic process"/>
    <property type="evidence" value="ECO:0007669"/>
    <property type="project" value="TreeGrafter"/>
</dbReference>
<evidence type="ECO:0008006" key="3">
    <source>
        <dbReference type="Google" id="ProtNLM"/>
    </source>
</evidence>
<dbReference type="GO" id="GO:0016020">
    <property type="term" value="C:membrane"/>
    <property type="evidence" value="ECO:0007669"/>
    <property type="project" value="GOC"/>
</dbReference>
<dbReference type="InterPro" id="IPR029044">
    <property type="entry name" value="Nucleotide-diphossugar_trans"/>
</dbReference>
<dbReference type="Gene3D" id="3.90.550.20">
    <property type="match status" value="1"/>
</dbReference>
<proteinExistence type="predicted"/>
<dbReference type="InterPro" id="IPR007577">
    <property type="entry name" value="GlycoTrfase_DXD_sugar-bd_CS"/>
</dbReference>
<evidence type="ECO:0000313" key="2">
    <source>
        <dbReference type="EMBL" id="QHT09485.1"/>
    </source>
</evidence>
<protein>
    <recommendedName>
        <fullName evidence="3">Glycosyltransferase</fullName>
    </recommendedName>
</protein>
<organism evidence="2">
    <name type="scientific">viral metagenome</name>
    <dbReference type="NCBI Taxonomy" id="1070528"/>
    <lineage>
        <taxon>unclassified sequences</taxon>
        <taxon>metagenomes</taxon>
        <taxon>organismal metagenomes</taxon>
    </lineage>
</organism>
<name>A0A6C0D1A3_9ZZZZ</name>
<dbReference type="SUPFAM" id="SSF53448">
    <property type="entry name" value="Nucleotide-diphospho-sugar transferases"/>
    <property type="match status" value="1"/>
</dbReference>
<dbReference type="PANTHER" id="PTHR32385:SF15">
    <property type="entry name" value="INOSITOL PHOSPHOCERAMIDE MANNOSYLTRANSFERASE 1"/>
    <property type="match status" value="1"/>
</dbReference>
<dbReference type="InterPro" id="IPR051706">
    <property type="entry name" value="Glycosyltransferase_domain"/>
</dbReference>
<dbReference type="AlphaFoldDB" id="A0A6C0D1A3"/>
<dbReference type="Pfam" id="PF04488">
    <property type="entry name" value="Gly_transf_sug"/>
    <property type="match status" value="1"/>
</dbReference>
<dbReference type="PANTHER" id="PTHR32385">
    <property type="entry name" value="MANNOSYL PHOSPHORYLINOSITOL CERAMIDE SYNTHASE"/>
    <property type="match status" value="1"/>
</dbReference>
<dbReference type="EMBL" id="MN739512">
    <property type="protein sequence ID" value="QHT09485.1"/>
    <property type="molecule type" value="Genomic_DNA"/>
</dbReference>
<reference evidence="2" key="1">
    <citation type="journal article" date="2020" name="Nature">
        <title>Giant virus diversity and host interactions through global metagenomics.</title>
        <authorList>
            <person name="Schulz F."/>
            <person name="Roux S."/>
            <person name="Paez-Espino D."/>
            <person name="Jungbluth S."/>
            <person name="Walsh D.A."/>
            <person name="Denef V.J."/>
            <person name="McMahon K.D."/>
            <person name="Konstantinidis K.T."/>
            <person name="Eloe-Fadrosh E.A."/>
            <person name="Kyrpides N.C."/>
            <person name="Woyke T."/>
        </authorList>
    </citation>
    <scope>NUCLEOTIDE SEQUENCE</scope>
    <source>
        <strain evidence="2">GVMAG-M-3300023174-102</strain>
    </source>
</reference>
<dbReference type="GO" id="GO:0000030">
    <property type="term" value="F:mannosyltransferase activity"/>
    <property type="evidence" value="ECO:0007669"/>
    <property type="project" value="TreeGrafter"/>
</dbReference>